<keyword evidence="4" id="KW-1185">Reference proteome</keyword>
<gene>
    <name evidence="3" type="ORF">C1702_03430</name>
</gene>
<dbReference type="Proteomes" id="UP000239406">
    <property type="component" value="Unassembled WGS sequence"/>
</dbReference>
<dbReference type="AlphaFoldDB" id="A0A2S5T7T4"/>
<protein>
    <submittedName>
        <fullName evidence="3">CsbD family protein</fullName>
    </submittedName>
</protein>
<dbReference type="Pfam" id="PF05532">
    <property type="entry name" value="CsbD"/>
    <property type="match status" value="1"/>
</dbReference>
<evidence type="ECO:0000313" key="3">
    <source>
        <dbReference type="EMBL" id="PPE71029.1"/>
    </source>
</evidence>
<dbReference type="SUPFAM" id="SSF69047">
    <property type="entry name" value="Hypothetical protein YjbJ"/>
    <property type="match status" value="1"/>
</dbReference>
<proteinExistence type="inferred from homology"/>
<evidence type="ECO:0000256" key="2">
    <source>
        <dbReference type="SAM" id="MobiDB-lite"/>
    </source>
</evidence>
<evidence type="ECO:0000313" key="4">
    <source>
        <dbReference type="Proteomes" id="UP000239406"/>
    </source>
</evidence>
<dbReference type="Gene3D" id="1.10.1470.10">
    <property type="entry name" value="YjbJ"/>
    <property type="match status" value="1"/>
</dbReference>
<accession>A0A2S5T7T4</accession>
<dbReference type="InterPro" id="IPR008462">
    <property type="entry name" value="CsbD"/>
</dbReference>
<comment type="similarity">
    <text evidence="1">Belongs to the UPF0337 (CsbD) family.</text>
</comment>
<feature type="region of interest" description="Disordered" evidence="2">
    <location>
        <begin position="1"/>
        <end position="28"/>
    </location>
</feature>
<feature type="compositionally biased region" description="Basic and acidic residues" evidence="2">
    <location>
        <begin position="16"/>
        <end position="28"/>
    </location>
</feature>
<dbReference type="RefSeq" id="WP_104356290.1">
    <property type="nucleotide sequence ID" value="NZ_CP064338.1"/>
</dbReference>
<evidence type="ECO:0000256" key="1">
    <source>
        <dbReference type="ARBA" id="ARBA00009129"/>
    </source>
</evidence>
<name>A0A2S5T7T4_9BURK</name>
<reference evidence="3 4" key="1">
    <citation type="submission" date="2018-02" db="EMBL/GenBank/DDBJ databases">
        <title>Reclassifiation of [Polyangium] brachysporum DSM 7029 as Guopingzhaonella breviflexa gen. nov., sp. nov., a member of the family Comamonadaceae.</title>
        <authorList>
            <person name="Tang B."/>
        </authorList>
    </citation>
    <scope>NUCLEOTIDE SEQUENCE [LARGE SCALE GENOMIC DNA]</scope>
    <source>
        <strain evidence="3 4">DSM 15344</strain>
    </source>
</reference>
<comment type="caution">
    <text evidence="3">The sequence shown here is derived from an EMBL/GenBank/DDBJ whole genome shotgun (WGS) entry which is preliminary data.</text>
</comment>
<dbReference type="InterPro" id="IPR036629">
    <property type="entry name" value="YjbJ_sf"/>
</dbReference>
<organism evidence="3 4">
    <name type="scientific">Caldimonas thermodepolymerans</name>
    <dbReference type="NCBI Taxonomy" id="215580"/>
    <lineage>
        <taxon>Bacteria</taxon>
        <taxon>Pseudomonadati</taxon>
        <taxon>Pseudomonadota</taxon>
        <taxon>Betaproteobacteria</taxon>
        <taxon>Burkholderiales</taxon>
        <taxon>Sphaerotilaceae</taxon>
        <taxon>Caldimonas</taxon>
    </lineage>
</organism>
<sequence>MNRDQIKGRITQAKGKAKEVAGRATGDERLEAKGRVQKTAGDLRGDFGDAKERVKDAFDRRH</sequence>
<dbReference type="EMBL" id="PSNY01000003">
    <property type="protein sequence ID" value="PPE71029.1"/>
    <property type="molecule type" value="Genomic_DNA"/>
</dbReference>